<dbReference type="InterPro" id="IPR001494">
    <property type="entry name" value="Importin-beta_N"/>
</dbReference>
<dbReference type="OrthoDB" id="10261013at2759"/>
<evidence type="ECO:0000256" key="2">
    <source>
        <dbReference type="ARBA" id="ARBA00004496"/>
    </source>
</evidence>
<evidence type="ECO:0000256" key="4">
    <source>
        <dbReference type="ARBA" id="ARBA00022448"/>
    </source>
</evidence>
<dbReference type="SUPFAM" id="SSF48371">
    <property type="entry name" value="ARM repeat"/>
    <property type="match status" value="1"/>
</dbReference>
<organism evidence="10 11">
    <name type="scientific">Ignelater luminosus</name>
    <name type="common">Cucubano</name>
    <name type="synonym">Pyrophorus luminosus</name>
    <dbReference type="NCBI Taxonomy" id="2038154"/>
    <lineage>
        <taxon>Eukaryota</taxon>
        <taxon>Metazoa</taxon>
        <taxon>Ecdysozoa</taxon>
        <taxon>Arthropoda</taxon>
        <taxon>Hexapoda</taxon>
        <taxon>Insecta</taxon>
        <taxon>Pterygota</taxon>
        <taxon>Neoptera</taxon>
        <taxon>Endopterygota</taxon>
        <taxon>Coleoptera</taxon>
        <taxon>Polyphaga</taxon>
        <taxon>Elateriformia</taxon>
        <taxon>Elateroidea</taxon>
        <taxon>Elateridae</taxon>
        <taxon>Agrypninae</taxon>
        <taxon>Pyrophorini</taxon>
        <taxon>Ignelater</taxon>
    </lineage>
</organism>
<dbReference type="EMBL" id="VTPC01001191">
    <property type="protein sequence ID" value="KAF2902770.1"/>
    <property type="molecule type" value="Genomic_DNA"/>
</dbReference>
<protein>
    <recommendedName>
        <fullName evidence="9">Importin N-terminal domain-containing protein</fullName>
    </recommendedName>
</protein>
<keyword evidence="5" id="KW-0963">Cytoplasm</keyword>
<reference evidence="10" key="1">
    <citation type="submission" date="2019-08" db="EMBL/GenBank/DDBJ databases">
        <title>The genome of the North American firefly Photinus pyralis.</title>
        <authorList>
            <consortium name="Photinus pyralis genome working group"/>
            <person name="Fallon T.R."/>
            <person name="Sander Lower S.E."/>
            <person name="Weng J.-K."/>
        </authorList>
    </citation>
    <scope>NUCLEOTIDE SEQUENCE</scope>
    <source>
        <strain evidence="10">TRF0915ILg1</strain>
        <tissue evidence="10">Whole body</tissue>
    </source>
</reference>
<feature type="domain" description="Importin N-terminal" evidence="9">
    <location>
        <begin position="32"/>
        <end position="98"/>
    </location>
</feature>
<dbReference type="InterPro" id="IPR013598">
    <property type="entry name" value="Exportin-1/Importin-b-like"/>
</dbReference>
<evidence type="ECO:0000313" key="11">
    <source>
        <dbReference type="Proteomes" id="UP000801492"/>
    </source>
</evidence>
<name>A0A8K0DLV1_IGNLU</name>
<keyword evidence="4" id="KW-0813">Transport</keyword>
<keyword evidence="6" id="KW-0653">Protein transport</keyword>
<comment type="similarity">
    <text evidence="3">Belongs to the exportin family.</text>
</comment>
<sequence>MSQTENESLIALEQLMEEFFTHTTTNARKHEIEVQLNAFSNQRDCWKFCVYFLTHTSSQYVSMYALSTIESVINRQWASLEWEHRVQLKSALYSYLVDQDVTAPHFLRNKLAKLVVDIARFDWPHFFPEFLTNILQLLQSNDGQLLGLIMLRTTSEEFMNPRPDLSSYRKEELTKLLQQNIPQIFQILCTILENLGTKPRHAVTATPPPSPTHPGSAPDLTRELTAASFRPDNKDITRESLATIQHLFSWAQLAQIPLSLIKAIFYFTNISSYAQDDDDMCVLAMSALNELLYRKCTPPGTQDLFMQLYHHTVQLLRDIVCPNSSRIETLGNDFVGKLSELLALLVEQHLWRLEAEPGFTALDFLSLLFQLTMQLPSLQCYLRCLAVWAAFIKQLKPQNAHKYSEALVGLVGAVLNKMQFTYNQSQLEEIDNEICDDENETEWEIFLKTSIEVIAMVAEYAPIQTFNQVLVPWKTCNDVYCMLENVVDHRNYILKIEPSENVRLHCILRDLSSLTQTLARLSTLFIDHDNDYYKSSAPIITSLVNKLIESACISTNARFYLLKIGESRLIDDFTEVHSQMLAALKTWSPWMPLNNEITCHHLKQLLAITLPLLRDGVQHPGKISHAAAHLLLNLSNTIFPPSLIVLPSVVEFIHIAPNLRYSGKHTREVVNNAVCNILIRPWGDLSQADTTHRNILTSAFFDSLTKEFRELSPHTPESKVREVVSSTLPSLTHIIEFAKNYPSQSKKLLYVGLKSSIDVALEVFPDYSKYPEVSDHILVLFLNVLNVLQQQLGVENTKRAVDVFLDVAISQQQSKNLSGLDKLLQILQIVVESPGSSYKSFLPGILQLCMQHVYPIVICQANEQPDVIIALLTLLHSILIHRWQYFYISQVRLGHSPGCSETEPGPDSPQQPAQLLAVLQVFGQALLQPDINTFRTSLTALEDLNSKWKLYHKLLFREQLLCQFLTVLCHALLDRTQALLTEDILLTIYNMAAVSFQVFFDTFLVDFIQNMGGLAQQQRDSLKQSFSHETDMPTFIQQFQRFINDMRCYKLCNASLPLGSVTL</sequence>
<accession>A0A8K0DLV1</accession>
<evidence type="ECO:0000256" key="3">
    <source>
        <dbReference type="ARBA" id="ARBA00009466"/>
    </source>
</evidence>
<evidence type="ECO:0000259" key="9">
    <source>
        <dbReference type="SMART" id="SM00913"/>
    </source>
</evidence>
<dbReference type="GO" id="GO:0006611">
    <property type="term" value="P:protein export from nucleus"/>
    <property type="evidence" value="ECO:0007669"/>
    <property type="project" value="InterPro"/>
</dbReference>
<evidence type="ECO:0000313" key="10">
    <source>
        <dbReference type="EMBL" id="KAF2902770.1"/>
    </source>
</evidence>
<comment type="subcellular location">
    <subcellularLocation>
        <location evidence="2">Cytoplasm</location>
    </subcellularLocation>
    <subcellularLocation>
        <location evidence="1">Nucleus</location>
    </subcellularLocation>
</comment>
<dbReference type="Gene3D" id="1.25.10.10">
    <property type="entry name" value="Leucine-rich Repeat Variant"/>
    <property type="match status" value="1"/>
</dbReference>
<keyword evidence="7" id="KW-0539">Nucleus</keyword>
<comment type="caution">
    <text evidence="10">The sequence shown here is derived from an EMBL/GenBank/DDBJ whole genome shotgun (WGS) entry which is preliminary data.</text>
</comment>
<evidence type="ECO:0000256" key="6">
    <source>
        <dbReference type="ARBA" id="ARBA00022927"/>
    </source>
</evidence>
<dbReference type="GO" id="GO:0005049">
    <property type="term" value="F:nuclear export signal receptor activity"/>
    <property type="evidence" value="ECO:0007669"/>
    <property type="project" value="InterPro"/>
</dbReference>
<dbReference type="PANTHER" id="PTHR21452:SF4">
    <property type="entry name" value="EXPORTIN-6"/>
    <property type="match status" value="1"/>
</dbReference>
<gene>
    <name evidence="10" type="ORF">ILUMI_03415</name>
</gene>
<dbReference type="InterPro" id="IPR040016">
    <property type="entry name" value="XPO6"/>
</dbReference>
<dbReference type="AlphaFoldDB" id="A0A8K0DLV1"/>
<evidence type="ECO:0000256" key="1">
    <source>
        <dbReference type="ARBA" id="ARBA00004123"/>
    </source>
</evidence>
<evidence type="ECO:0000256" key="5">
    <source>
        <dbReference type="ARBA" id="ARBA00022490"/>
    </source>
</evidence>
<dbReference type="InterPro" id="IPR016024">
    <property type="entry name" value="ARM-type_fold"/>
</dbReference>
<dbReference type="Pfam" id="PF08389">
    <property type="entry name" value="Xpo1"/>
    <property type="match status" value="1"/>
</dbReference>
<dbReference type="PANTHER" id="PTHR21452">
    <property type="entry name" value="EXPORTIN-6"/>
    <property type="match status" value="1"/>
</dbReference>
<dbReference type="Pfam" id="PF03810">
    <property type="entry name" value="IBN_N"/>
    <property type="match status" value="1"/>
</dbReference>
<dbReference type="GO" id="GO:0031267">
    <property type="term" value="F:small GTPase binding"/>
    <property type="evidence" value="ECO:0007669"/>
    <property type="project" value="InterPro"/>
</dbReference>
<evidence type="ECO:0000256" key="7">
    <source>
        <dbReference type="ARBA" id="ARBA00023242"/>
    </source>
</evidence>
<dbReference type="Proteomes" id="UP000801492">
    <property type="component" value="Unassembled WGS sequence"/>
</dbReference>
<dbReference type="GO" id="GO:0005737">
    <property type="term" value="C:cytoplasm"/>
    <property type="evidence" value="ECO:0007669"/>
    <property type="project" value="UniProtKB-SubCell"/>
</dbReference>
<proteinExistence type="inferred from homology"/>
<dbReference type="SMART" id="SM00913">
    <property type="entry name" value="IBN_N"/>
    <property type="match status" value="1"/>
</dbReference>
<keyword evidence="11" id="KW-1185">Reference proteome</keyword>
<dbReference type="GO" id="GO:0005634">
    <property type="term" value="C:nucleus"/>
    <property type="evidence" value="ECO:0007669"/>
    <property type="project" value="UniProtKB-SubCell"/>
</dbReference>
<feature type="region of interest" description="Disordered" evidence="8">
    <location>
        <begin position="200"/>
        <end position="220"/>
    </location>
</feature>
<evidence type="ECO:0000256" key="8">
    <source>
        <dbReference type="SAM" id="MobiDB-lite"/>
    </source>
</evidence>
<dbReference type="InterPro" id="IPR011989">
    <property type="entry name" value="ARM-like"/>
</dbReference>